<dbReference type="RefSeq" id="WP_008294188.1">
    <property type="nucleotide sequence ID" value="NZ_CM002299.1"/>
</dbReference>
<name>A4A4I9_9GAMM</name>
<dbReference type="HOGENOM" id="CLU_300107_0_0_6"/>
<evidence type="ECO:0000256" key="1">
    <source>
        <dbReference type="ARBA" id="ARBA00023172"/>
    </source>
</evidence>
<dbReference type="EMBL" id="AAOA02000003">
    <property type="protein sequence ID" value="EAQ98710.1"/>
    <property type="molecule type" value="Genomic_DNA"/>
</dbReference>
<dbReference type="GO" id="GO:0015074">
    <property type="term" value="P:DNA integration"/>
    <property type="evidence" value="ECO:0007669"/>
    <property type="project" value="InterPro"/>
</dbReference>
<dbReference type="GO" id="GO:0003677">
    <property type="term" value="F:DNA binding"/>
    <property type="evidence" value="ECO:0007669"/>
    <property type="project" value="InterPro"/>
</dbReference>
<evidence type="ECO:0000313" key="2">
    <source>
        <dbReference type="EMBL" id="EAQ98710.1"/>
    </source>
</evidence>
<keyword evidence="3" id="KW-1185">Reference proteome</keyword>
<comment type="caution">
    <text evidence="2">The sequence shown here is derived from an EMBL/GenBank/DDBJ whole genome shotgun (WGS) entry which is preliminary data.</text>
</comment>
<proteinExistence type="predicted"/>
<accession>A4A4I9</accession>
<sequence>MNRKLIEGLPKVANWIAQAPEPNRAAKRPGRSSPSIDDFVRQINNLRALNVPNLHTDEAIQKKARAVAGPDKILEKRLCIAVGVKPSNRLTSKIRRQQSNLAHDHGPRVFQRNQHLVYGFEKFTKKVIEAAAKNAEPNDYDIAAYLRILVFTEHGITSAELAEQILHNTFNDTFTFRLGSTVYTEATLPGFTSSKDQPTHRIALTPVYRALAADLRNRGRSLASVRKLLDTRDVHRNTDKLLDLFEIKESDLLNSRLEDFGRLIFSEINVKIPVTLQRMHAGTPVCAPLPRHEFIALSYDTRRPLPGFEYHQFFSVNAKSSAEIARTAEFTEISTEAEFKSLLIESGERAHAKTGSKAKAFQKELGLELEKLVDIHAHRFDLWHNIILAFAIGFAEYGLTKQRDGVLSTYKRYLEEVVPVGHAVFQPDEKALDDMSVLALRLERALNERTDRRYAEPRIDLMFQHAETYGYLDAPPPGLIYKGRHDQRLPRAEALNAAAYARLIETLYTPGDPVAEELTLYAIFQRRFGLRAMEAFNLQYQDVSSHKKRWVVAPQTRGHIRLKTEAANRWVTLFSELTEIEHQVLCELLNHQRRGARAKNYIFRPANVAEAHRYQRQLQGQLRNHLKNVTGNSNATLHGALRKSFIAEAIAAAVGITKSTEKIAGESSHSDAPLPPSLKDGGKRHMNVPMGIASQAGHTTFTQTTLTNYFHFGSEVFQQLWSERATVTFPQRRLRHLLGQPDLSRDEARLMLRAVPNCFEPQSLDIKHFRSSKAKPQARRRRPIKLTEIAQLLGGQPLENLPIGHVYDNHGSNLTRSIRTHAIELMPKYEINRELIGLSQDATLSDETPLIELRRQRSIVRVLAMVETSQELKTCFGLSGPWTKAILHHRGGTYLYIKAIDDAQALLSALETLGFGREHIICQAPTLGTASIDAKTLGLDPIKLESKFTLARKEDAFVLRILQNRDAGALVREPRSLSIAAWLTGAFITFNGRNNRDV</sequence>
<dbReference type="SUPFAM" id="SSF56349">
    <property type="entry name" value="DNA breaking-rejoining enzymes"/>
    <property type="match status" value="1"/>
</dbReference>
<dbReference type="Gene3D" id="1.10.443.10">
    <property type="entry name" value="Intergrase catalytic core"/>
    <property type="match status" value="1"/>
</dbReference>
<dbReference type="InterPro" id="IPR011010">
    <property type="entry name" value="DNA_brk_join_enz"/>
</dbReference>
<dbReference type="Proteomes" id="UP000019205">
    <property type="component" value="Chromosome"/>
</dbReference>
<dbReference type="OrthoDB" id="6652005at2"/>
<gene>
    <name evidence="2" type="ORF">KT71_08792</name>
</gene>
<keyword evidence="1" id="KW-0233">DNA recombination</keyword>
<reference evidence="2 3" key="2">
    <citation type="journal article" date="2009" name="PLoS ONE">
        <title>The photosynthetic apparatus and its regulation in the aerobic gammaproteobacterium Congregibacter litoralis gen. nov., sp. nov.</title>
        <authorList>
            <person name="Spring S."/>
            <person name="Lunsdorf H."/>
            <person name="Fuchs B.M."/>
            <person name="Tindall B.J."/>
        </authorList>
    </citation>
    <scope>NUCLEOTIDE SEQUENCE [LARGE SCALE GENOMIC DNA]</scope>
    <source>
        <strain evidence="2">KT71</strain>
    </source>
</reference>
<protein>
    <submittedName>
        <fullName evidence="2">Uncharacterized protein</fullName>
    </submittedName>
</protein>
<organism evidence="2 3">
    <name type="scientific">Congregibacter litoralis KT71</name>
    <dbReference type="NCBI Taxonomy" id="314285"/>
    <lineage>
        <taxon>Bacteria</taxon>
        <taxon>Pseudomonadati</taxon>
        <taxon>Pseudomonadota</taxon>
        <taxon>Gammaproteobacteria</taxon>
        <taxon>Cellvibrionales</taxon>
        <taxon>Halieaceae</taxon>
        <taxon>Congregibacter</taxon>
    </lineage>
</organism>
<dbReference type="GO" id="GO:0006310">
    <property type="term" value="P:DNA recombination"/>
    <property type="evidence" value="ECO:0007669"/>
    <property type="project" value="UniProtKB-KW"/>
</dbReference>
<dbReference type="AlphaFoldDB" id="A4A4I9"/>
<dbReference type="STRING" id="314285.KT71_08792"/>
<dbReference type="eggNOG" id="ENOG5033ZHH">
    <property type="taxonomic scope" value="Bacteria"/>
</dbReference>
<evidence type="ECO:0000313" key="3">
    <source>
        <dbReference type="Proteomes" id="UP000019205"/>
    </source>
</evidence>
<dbReference type="InterPro" id="IPR013762">
    <property type="entry name" value="Integrase-like_cat_sf"/>
</dbReference>
<reference evidence="2 3" key="1">
    <citation type="journal article" date="2007" name="Proc. Natl. Acad. Sci. U.S.A.">
        <title>Characterization of a marine gammaproteobacterium capable of aerobic anoxygenic photosynthesis.</title>
        <authorList>
            <person name="Fuchs B.M."/>
            <person name="Spring S."/>
            <person name="Teeling H."/>
            <person name="Quast C."/>
            <person name="Wulf J."/>
            <person name="Schattenhofer M."/>
            <person name="Yan S."/>
            <person name="Ferriera S."/>
            <person name="Johnson J."/>
            <person name="Glockner F.O."/>
            <person name="Amann R."/>
        </authorList>
    </citation>
    <scope>NUCLEOTIDE SEQUENCE [LARGE SCALE GENOMIC DNA]</scope>
    <source>
        <strain evidence="2">KT71</strain>
    </source>
</reference>